<dbReference type="HOGENOM" id="CLU_1192647_0_0_2"/>
<name>Q74MT8_NANEQ</name>
<dbReference type="EnsemblBacteria" id="AAR39131">
    <property type="protein sequence ID" value="AAR39131"/>
    <property type="gene ID" value="NEQ280"/>
</dbReference>
<protein>
    <submittedName>
        <fullName evidence="1">NEQ280</fullName>
    </submittedName>
</protein>
<evidence type="ECO:0000313" key="1">
    <source>
        <dbReference type="EMBL" id="AAR39131.1"/>
    </source>
</evidence>
<accession>Q74MT8</accession>
<dbReference type="BioCyc" id="NEQU228908:GJB6-298-MONOMER"/>
<gene>
    <name evidence="1" type="ordered locus">NEQ280</name>
</gene>
<dbReference type="AlphaFoldDB" id="Q74MT8"/>
<reference evidence="1 2" key="1">
    <citation type="journal article" date="2003" name="Proc. Natl. Acad. Sci. U.S.A.">
        <title>The genome of Nanoarchaeum equitans: insights into early archaeal evolution and derived parasitism.</title>
        <authorList>
            <person name="Waters E."/>
            <person name="Hohn M.J."/>
            <person name="Ahel I."/>
            <person name="Graham D.E."/>
            <person name="Adams M.D."/>
            <person name="Barnstead M."/>
            <person name="Beeson K.Y."/>
            <person name="Bibbs L."/>
            <person name="Bolanos R."/>
            <person name="Keller M."/>
            <person name="Kretz K."/>
            <person name="Lin X."/>
            <person name="Mathur E."/>
            <person name="Ni J."/>
            <person name="Podar M."/>
            <person name="Richardson T."/>
            <person name="Sutton G.G."/>
            <person name="Simon M."/>
            <person name="Soll D."/>
            <person name="Stetter K.O."/>
            <person name="Short J.M."/>
            <person name="Noordewier M."/>
        </authorList>
    </citation>
    <scope>NUCLEOTIDE SEQUENCE [LARGE SCALE GENOMIC DNA]</scope>
    <source>
        <strain evidence="1 2">Kin4-M</strain>
    </source>
</reference>
<keyword evidence="2" id="KW-1185">Reference proteome</keyword>
<proteinExistence type="predicted"/>
<dbReference type="KEGG" id="neq:NEQ280"/>
<sequence length="232" mass="27497">MLLLLELVFAILMFFALYKPMHYHITLDKKEFNPNFYDYEKAIVLYYYVKELKPTAFFAFFPKWVNSIYANGVPAYYKKYYPYTIPVNVEKNISINISALNCTSVLLFDSHFKPVFYNYSNNNITFSAKRGTYYLYCLDIEQNLYNTSIQPEEEYKIDLQKQKILVKPLFYVCFNPTMKMGELILETQTRIGPKYNCALNNIVVTNNIDLPNGENLGFESQLKYEFYELFVK</sequence>
<evidence type="ECO:0000313" key="2">
    <source>
        <dbReference type="Proteomes" id="UP000000578"/>
    </source>
</evidence>
<dbReference type="EMBL" id="AE017199">
    <property type="protein sequence ID" value="AAR39131.1"/>
    <property type="molecule type" value="Genomic_DNA"/>
</dbReference>
<dbReference type="Proteomes" id="UP000000578">
    <property type="component" value="Chromosome"/>
</dbReference>
<organism evidence="1 2">
    <name type="scientific">Nanoarchaeum equitans (strain Kin4-M)</name>
    <dbReference type="NCBI Taxonomy" id="228908"/>
    <lineage>
        <taxon>Archaea</taxon>
        <taxon>Nanobdellota</taxon>
        <taxon>Candidatus Nanoarchaeia</taxon>
        <taxon>Nanoarchaeales</taxon>
        <taxon>Nanoarchaeaceae</taxon>
        <taxon>Nanoarchaeum</taxon>
    </lineage>
</organism>